<keyword evidence="2" id="KW-1185">Reference proteome</keyword>
<proteinExistence type="predicted"/>
<sequence>MDAIESAPVSISFGGKLSRSHVLSEHPSTLPSSFFFLAPVDLEAEIFVRRESWMPRTSTLFTNLRIPPRSRFSKCWVCSLQYALPFGHHHGTRVLRSVDAQILESVEADLAESGPSITPKTNTLALVDDLPAPSNTEALPDPVCELHTHLCGKRFYLHS</sequence>
<protein>
    <submittedName>
        <fullName evidence="1">Uncharacterized protein</fullName>
    </submittedName>
</protein>
<dbReference type="AlphaFoldDB" id="A0A2H3AJX4"/>
<evidence type="ECO:0000313" key="2">
    <source>
        <dbReference type="Proteomes" id="UP000218334"/>
    </source>
</evidence>
<evidence type="ECO:0000313" key="1">
    <source>
        <dbReference type="EMBL" id="PBK59195.1"/>
    </source>
</evidence>
<dbReference type="Proteomes" id="UP000218334">
    <property type="component" value="Unassembled WGS sequence"/>
</dbReference>
<name>A0A2H3AJX4_9AGAR</name>
<reference evidence="2" key="1">
    <citation type="journal article" date="2017" name="Nat. Ecol. Evol.">
        <title>Genome expansion and lineage-specific genetic innovations in the forest pathogenic fungi Armillaria.</title>
        <authorList>
            <person name="Sipos G."/>
            <person name="Prasanna A.N."/>
            <person name="Walter M.C."/>
            <person name="O'Connor E."/>
            <person name="Balint B."/>
            <person name="Krizsan K."/>
            <person name="Kiss B."/>
            <person name="Hess J."/>
            <person name="Varga T."/>
            <person name="Slot J."/>
            <person name="Riley R."/>
            <person name="Boka B."/>
            <person name="Rigling D."/>
            <person name="Barry K."/>
            <person name="Lee J."/>
            <person name="Mihaltcheva S."/>
            <person name="LaButti K."/>
            <person name="Lipzen A."/>
            <person name="Waldron R."/>
            <person name="Moloney N.M."/>
            <person name="Sperisen C."/>
            <person name="Kredics L."/>
            <person name="Vagvoelgyi C."/>
            <person name="Patrignani A."/>
            <person name="Fitzpatrick D."/>
            <person name="Nagy I."/>
            <person name="Doyle S."/>
            <person name="Anderson J.B."/>
            <person name="Grigoriev I.V."/>
            <person name="Gueldener U."/>
            <person name="Muensterkoetter M."/>
            <person name="Nagy L.G."/>
        </authorList>
    </citation>
    <scope>NUCLEOTIDE SEQUENCE [LARGE SCALE GENOMIC DNA]</scope>
    <source>
        <strain evidence="2">28-4</strain>
    </source>
</reference>
<gene>
    <name evidence="1" type="ORF">ARMSODRAFT_806599</name>
</gene>
<accession>A0A2H3AJX4</accession>
<organism evidence="1 2">
    <name type="scientific">Armillaria solidipes</name>
    <dbReference type="NCBI Taxonomy" id="1076256"/>
    <lineage>
        <taxon>Eukaryota</taxon>
        <taxon>Fungi</taxon>
        <taxon>Dikarya</taxon>
        <taxon>Basidiomycota</taxon>
        <taxon>Agaricomycotina</taxon>
        <taxon>Agaricomycetes</taxon>
        <taxon>Agaricomycetidae</taxon>
        <taxon>Agaricales</taxon>
        <taxon>Marasmiineae</taxon>
        <taxon>Physalacriaceae</taxon>
        <taxon>Armillaria</taxon>
    </lineage>
</organism>
<dbReference type="EMBL" id="KZ293510">
    <property type="protein sequence ID" value="PBK59195.1"/>
    <property type="molecule type" value="Genomic_DNA"/>
</dbReference>